<protein>
    <recommendedName>
        <fullName evidence="1">MULE transposase domain-containing protein</fullName>
    </recommendedName>
</protein>
<proteinExistence type="predicted"/>
<gene>
    <name evidence="2" type="ORF">PHAVU_001G087400g</name>
</gene>
<dbReference type="PANTHER" id="PTHR31973">
    <property type="entry name" value="POLYPROTEIN, PUTATIVE-RELATED"/>
    <property type="match status" value="1"/>
</dbReference>
<dbReference type="Proteomes" id="UP000000226">
    <property type="component" value="Chromosome 1"/>
</dbReference>
<dbReference type="eggNOG" id="ENOG502QSE3">
    <property type="taxonomic scope" value="Eukaryota"/>
</dbReference>
<dbReference type="AlphaFoldDB" id="V7CU14"/>
<organism evidence="2 3">
    <name type="scientific">Phaseolus vulgaris</name>
    <name type="common">Kidney bean</name>
    <name type="synonym">French bean</name>
    <dbReference type="NCBI Taxonomy" id="3885"/>
    <lineage>
        <taxon>Eukaryota</taxon>
        <taxon>Viridiplantae</taxon>
        <taxon>Streptophyta</taxon>
        <taxon>Embryophyta</taxon>
        <taxon>Tracheophyta</taxon>
        <taxon>Spermatophyta</taxon>
        <taxon>Magnoliopsida</taxon>
        <taxon>eudicotyledons</taxon>
        <taxon>Gunneridae</taxon>
        <taxon>Pentapetalae</taxon>
        <taxon>rosids</taxon>
        <taxon>fabids</taxon>
        <taxon>Fabales</taxon>
        <taxon>Fabaceae</taxon>
        <taxon>Papilionoideae</taxon>
        <taxon>50 kb inversion clade</taxon>
        <taxon>NPAAA clade</taxon>
        <taxon>indigoferoid/millettioid clade</taxon>
        <taxon>Phaseoleae</taxon>
        <taxon>Phaseolus</taxon>
    </lineage>
</organism>
<evidence type="ECO:0000313" key="2">
    <source>
        <dbReference type="EMBL" id="ESW33647.1"/>
    </source>
</evidence>
<accession>V7CU14</accession>
<dbReference type="OrthoDB" id="1428231at2759"/>
<dbReference type="Gramene" id="ESW33647">
    <property type="protein sequence ID" value="ESW33647"/>
    <property type="gene ID" value="PHAVU_001G087400g"/>
</dbReference>
<evidence type="ECO:0000259" key="1">
    <source>
        <dbReference type="Pfam" id="PF10551"/>
    </source>
</evidence>
<evidence type="ECO:0000313" key="3">
    <source>
        <dbReference type="Proteomes" id="UP000000226"/>
    </source>
</evidence>
<dbReference type="InterPro" id="IPR018289">
    <property type="entry name" value="MULE_transposase_dom"/>
</dbReference>
<dbReference type="PANTHER" id="PTHR31973:SF195">
    <property type="entry name" value="MUDR FAMILY TRANSPOSASE"/>
    <property type="match status" value="1"/>
</dbReference>
<sequence length="476" mass="55257">MDTWNVGGTSLSQHEEPIITDIVDDISEDGDNYDFDLDDEDQFNRSSQYISSGSQSGHNINCELNEHMSFMSKEATLNAIKRYHIDNGYKFFVVESKPYRYVARCIHHDSYNDLPRWLEVVKESNPGTIVQYITSPCMVDGVQDNSYNSCYTLDRVFWSFKPCINGFNFCKSIVQVNGTFLTGRYHGTLLTATAQDGNRNIFPLAFAIVEGETREALIWFFQLLRQYVTPQPNLCMISDRGTGIISALQSEEVGWEGDSLIFCIDRIPLEKWTQAYDGGKRYGHMTTNLAECINFVLKGALYRYYSEDITTLLRKIQQDSSMCFVEKFNAENSEFDVQELAIPQHGRRSQSYTVRLNDWWCDFDHFQTLRLPCRHVIVVCSSCHLQMTIFIDQVYNLHTIRKAYQVEFHPVRNEDYWSTYTGPNFIPEPHMRRKNSGRPITTCLHNEMDQSIQNKTKKCSYCRNEGHNRGNCPFRQ</sequence>
<reference evidence="3" key="1">
    <citation type="journal article" date="2014" name="Nat. Genet.">
        <title>A reference genome for common bean and genome-wide analysis of dual domestications.</title>
        <authorList>
            <person name="Schmutz J."/>
            <person name="McClean P.E."/>
            <person name="Mamidi S."/>
            <person name="Wu G.A."/>
            <person name="Cannon S.B."/>
            <person name="Grimwood J."/>
            <person name="Jenkins J."/>
            <person name="Shu S."/>
            <person name="Song Q."/>
            <person name="Chavarro C."/>
            <person name="Torres-Torres M."/>
            <person name="Geffroy V."/>
            <person name="Moghaddam S.M."/>
            <person name="Gao D."/>
            <person name="Abernathy B."/>
            <person name="Barry K."/>
            <person name="Blair M."/>
            <person name="Brick M.A."/>
            <person name="Chovatia M."/>
            <person name="Gepts P."/>
            <person name="Goodstein D.M."/>
            <person name="Gonzales M."/>
            <person name="Hellsten U."/>
            <person name="Hyten D.L."/>
            <person name="Jia G."/>
            <person name="Kelly J.D."/>
            <person name="Kudrna D."/>
            <person name="Lee R."/>
            <person name="Richard M.M."/>
            <person name="Miklas P.N."/>
            <person name="Osorno J.M."/>
            <person name="Rodrigues J."/>
            <person name="Thareau V."/>
            <person name="Urrea C.A."/>
            <person name="Wang M."/>
            <person name="Yu Y."/>
            <person name="Zhang M."/>
            <person name="Wing R.A."/>
            <person name="Cregan P.B."/>
            <person name="Rokhsar D.S."/>
            <person name="Jackson S.A."/>
        </authorList>
    </citation>
    <scope>NUCLEOTIDE SEQUENCE [LARGE SCALE GENOMIC DNA]</scope>
    <source>
        <strain evidence="3">cv. G19833</strain>
    </source>
</reference>
<dbReference type="EMBL" id="CM002288">
    <property type="protein sequence ID" value="ESW33647.1"/>
    <property type="molecule type" value="Genomic_DNA"/>
</dbReference>
<dbReference type="Pfam" id="PF10551">
    <property type="entry name" value="MULE"/>
    <property type="match status" value="1"/>
</dbReference>
<keyword evidence="3" id="KW-1185">Reference proteome</keyword>
<dbReference type="STRING" id="3885.V7CU14"/>
<name>V7CU14_PHAVU</name>
<feature type="domain" description="MULE transposase" evidence="1">
    <location>
        <begin position="174"/>
        <end position="251"/>
    </location>
</feature>
<dbReference type="OMA" id="SRICNEM"/>